<protein>
    <recommendedName>
        <fullName evidence="9">Gustatory receptor</fullName>
    </recommendedName>
</protein>
<accession>A0A8J5R5E5</accession>
<evidence type="ECO:0008006" key="9">
    <source>
        <dbReference type="Google" id="ProtNLM"/>
    </source>
</evidence>
<dbReference type="Proteomes" id="UP000729913">
    <property type="component" value="Unassembled WGS sequence"/>
</dbReference>
<dbReference type="OrthoDB" id="6366728at2759"/>
<dbReference type="GO" id="GO:0050909">
    <property type="term" value="P:sensory perception of taste"/>
    <property type="evidence" value="ECO:0007669"/>
    <property type="project" value="InterPro"/>
</dbReference>
<comment type="caution">
    <text evidence="7">The sequence shown here is derived from an EMBL/GenBank/DDBJ whole genome shotgun (WGS) entry which is preliminary data.</text>
</comment>
<dbReference type="InterPro" id="IPR013604">
    <property type="entry name" value="7TM_chemorcpt"/>
</dbReference>
<evidence type="ECO:0000256" key="3">
    <source>
        <dbReference type="ARBA" id="ARBA00022692"/>
    </source>
</evidence>
<dbReference type="Pfam" id="PF08395">
    <property type="entry name" value="7tm_7"/>
    <property type="match status" value="1"/>
</dbReference>
<comment type="subcellular location">
    <subcellularLocation>
        <location evidence="1">Cell membrane</location>
        <topology evidence="1">Multi-pass membrane protein</topology>
    </subcellularLocation>
</comment>
<keyword evidence="3 6" id="KW-0812">Transmembrane</keyword>
<evidence type="ECO:0000256" key="4">
    <source>
        <dbReference type="ARBA" id="ARBA00022989"/>
    </source>
</evidence>
<dbReference type="EMBL" id="JAAOIC020000044">
    <property type="protein sequence ID" value="KAG8038249.1"/>
    <property type="molecule type" value="Genomic_DNA"/>
</dbReference>
<dbReference type="AlphaFoldDB" id="A0A8J5R5E5"/>
<evidence type="ECO:0000256" key="1">
    <source>
        <dbReference type="ARBA" id="ARBA00004651"/>
    </source>
</evidence>
<reference evidence="7" key="2">
    <citation type="submission" date="2021-04" db="EMBL/GenBank/DDBJ databases">
        <title>Genome-wide patterns of bracovirus chromosomal integration into multiple host tissues during parasitism.</title>
        <authorList>
            <person name="Chebbi M.A.C."/>
        </authorList>
    </citation>
    <scope>NUCLEOTIDE SEQUENCE</scope>
    <source>
        <tissue evidence="7">Whole body</tissue>
    </source>
</reference>
<keyword evidence="2" id="KW-1003">Cell membrane</keyword>
<proteinExistence type="predicted"/>
<feature type="transmembrane region" description="Helical" evidence="6">
    <location>
        <begin position="122"/>
        <end position="142"/>
    </location>
</feature>
<evidence type="ECO:0000256" key="6">
    <source>
        <dbReference type="SAM" id="Phobius"/>
    </source>
</evidence>
<reference evidence="7" key="1">
    <citation type="submission" date="2020-03" db="EMBL/GenBank/DDBJ databases">
        <authorList>
            <person name="Chebbi M.A."/>
            <person name="Drezen J.M."/>
        </authorList>
    </citation>
    <scope>NUCLEOTIDE SEQUENCE</scope>
    <source>
        <tissue evidence="7">Whole body</tissue>
    </source>
</reference>
<keyword evidence="4 6" id="KW-1133">Transmembrane helix</keyword>
<gene>
    <name evidence="7" type="ORF">G9C98_006576</name>
</gene>
<organism evidence="7 8">
    <name type="scientific">Cotesia typhae</name>
    <dbReference type="NCBI Taxonomy" id="2053667"/>
    <lineage>
        <taxon>Eukaryota</taxon>
        <taxon>Metazoa</taxon>
        <taxon>Ecdysozoa</taxon>
        <taxon>Arthropoda</taxon>
        <taxon>Hexapoda</taxon>
        <taxon>Insecta</taxon>
        <taxon>Pterygota</taxon>
        <taxon>Neoptera</taxon>
        <taxon>Endopterygota</taxon>
        <taxon>Hymenoptera</taxon>
        <taxon>Apocrita</taxon>
        <taxon>Ichneumonoidea</taxon>
        <taxon>Braconidae</taxon>
        <taxon>Microgastrinae</taxon>
        <taxon>Cotesia</taxon>
    </lineage>
</organism>
<feature type="transmembrane region" description="Helical" evidence="6">
    <location>
        <begin position="6"/>
        <end position="25"/>
    </location>
</feature>
<evidence type="ECO:0000313" key="8">
    <source>
        <dbReference type="Proteomes" id="UP000729913"/>
    </source>
</evidence>
<keyword evidence="5 6" id="KW-0472">Membrane</keyword>
<sequence length="224" mass="25757">MPLWMVPCIISSYFLAQYALFLSIITQRFNSINRTILKFGNMYSDDELSTIFTDKITLCKPIVNDIENVNHANLELCNICNKMTDFYTFPTLITVIYFMIISMMNLYFLVGATITQSDELTLFDAMESGATVLVAVNCFVALNTNIIRIERELAETASCIHLLMDRCILNQEVEQSLIEFSWDLLDRNLRLSNYRIIELNGSFISSIFGTIVMNLILLFQFRPS</sequence>
<evidence type="ECO:0000256" key="2">
    <source>
        <dbReference type="ARBA" id="ARBA00022475"/>
    </source>
</evidence>
<feature type="transmembrane region" description="Helical" evidence="6">
    <location>
        <begin position="86"/>
        <end position="110"/>
    </location>
</feature>
<keyword evidence="8" id="KW-1185">Reference proteome</keyword>
<feature type="transmembrane region" description="Helical" evidence="6">
    <location>
        <begin position="199"/>
        <end position="221"/>
    </location>
</feature>
<evidence type="ECO:0000256" key="5">
    <source>
        <dbReference type="ARBA" id="ARBA00023136"/>
    </source>
</evidence>
<dbReference type="GO" id="GO:0005886">
    <property type="term" value="C:plasma membrane"/>
    <property type="evidence" value="ECO:0007669"/>
    <property type="project" value="UniProtKB-SubCell"/>
</dbReference>
<name>A0A8J5R5E5_9HYME</name>
<evidence type="ECO:0000313" key="7">
    <source>
        <dbReference type="EMBL" id="KAG8038249.1"/>
    </source>
</evidence>